<dbReference type="Proteomes" id="UP001230051">
    <property type="component" value="Unassembled WGS sequence"/>
</dbReference>
<keyword evidence="7" id="KW-1185">Reference proteome</keyword>
<name>A0AAD8CIE5_ACIOX</name>
<evidence type="ECO:0000256" key="4">
    <source>
        <dbReference type="SAM" id="Phobius"/>
    </source>
</evidence>
<proteinExistence type="predicted"/>
<comment type="subcellular location">
    <subcellularLocation>
        <location evidence="1">Membrane</location>
        <topology evidence="1">Single-pass membrane protein</topology>
    </subcellularLocation>
</comment>
<comment type="caution">
    <text evidence="6">The sequence shown here is derived from an EMBL/GenBank/DDBJ whole genome shotgun (WGS) entry which is preliminary data.</text>
</comment>
<dbReference type="PROSITE" id="PS50835">
    <property type="entry name" value="IG_LIKE"/>
    <property type="match status" value="1"/>
</dbReference>
<evidence type="ECO:0000313" key="7">
    <source>
        <dbReference type="Proteomes" id="UP001230051"/>
    </source>
</evidence>
<keyword evidence="4" id="KW-1133">Transmembrane helix</keyword>
<gene>
    <name evidence="6" type="primary">MAG</name>
    <name evidence="6" type="ORF">AOXY_G32080</name>
</gene>
<dbReference type="PANTHER" id="PTHR46484">
    <property type="entry name" value="SI:CH211-171H4.5-RELATED"/>
    <property type="match status" value="1"/>
</dbReference>
<evidence type="ECO:0000256" key="3">
    <source>
        <dbReference type="ARBA" id="ARBA00023157"/>
    </source>
</evidence>
<dbReference type="InterPro" id="IPR036179">
    <property type="entry name" value="Ig-like_dom_sf"/>
</dbReference>
<evidence type="ECO:0000259" key="5">
    <source>
        <dbReference type="PROSITE" id="PS50835"/>
    </source>
</evidence>
<feature type="domain" description="Ig-like" evidence="5">
    <location>
        <begin position="139"/>
        <end position="225"/>
    </location>
</feature>
<dbReference type="SMART" id="SM00409">
    <property type="entry name" value="IG"/>
    <property type="match status" value="2"/>
</dbReference>
<accession>A0AAD8CIE5</accession>
<evidence type="ECO:0000256" key="2">
    <source>
        <dbReference type="ARBA" id="ARBA00023136"/>
    </source>
</evidence>
<dbReference type="Gene3D" id="2.60.40.10">
    <property type="entry name" value="Immunoglobulins"/>
    <property type="match status" value="3"/>
</dbReference>
<feature type="transmembrane region" description="Helical" evidence="4">
    <location>
        <begin position="332"/>
        <end position="356"/>
    </location>
</feature>
<dbReference type="InterPro" id="IPR013162">
    <property type="entry name" value="CD80_C2-set"/>
</dbReference>
<organism evidence="6 7">
    <name type="scientific">Acipenser oxyrinchus oxyrinchus</name>
    <dbReference type="NCBI Taxonomy" id="40147"/>
    <lineage>
        <taxon>Eukaryota</taxon>
        <taxon>Metazoa</taxon>
        <taxon>Chordata</taxon>
        <taxon>Craniata</taxon>
        <taxon>Vertebrata</taxon>
        <taxon>Euteleostomi</taxon>
        <taxon>Actinopterygii</taxon>
        <taxon>Chondrostei</taxon>
        <taxon>Acipenseriformes</taxon>
        <taxon>Acipenseridae</taxon>
        <taxon>Acipenser</taxon>
    </lineage>
</organism>
<keyword evidence="3" id="KW-1015">Disulfide bond</keyword>
<sequence length="440" mass="48574">MLQCAFLEVTCFSFVYNTGNWAKIPTSVSALKGSCVVIPCEFNFSRFDEYAKDVLGMWQYDHFGKYINHPDSSEVVSNFKGRTDLIGDLQKHNCSLKIDAVKVDDTGPFCFRFEVPGIDRASYLDHTVFIHVKDSPDVPSINLLSEVKARVDLAVTCSVPHTCPSNPPAITWSRTNATLTVHHKATGNAMWEVSSVLKFTPLASDHMNRLTCTAQYWGGQQANISVLLNVKYKPVILSESACTVDITGQVTCQCIVDSNPPPLIEWRVSDSILNESNTGLKSFSANNSRGEQNTVTTGVLQGGVAFTASIFCSATNTQGKASLSFTRPMSDLYIYITISVVAAVLIIAIVAAVSRLRIKRNERKKQAPKIAFRNNYGNTQGDIANDVYQNAQLETKSGTPNGFTNDVYANVQAFEVVEDIYKNVDANIGPYKDYRTNHRK</sequence>
<evidence type="ECO:0000313" key="6">
    <source>
        <dbReference type="EMBL" id="KAK1151764.1"/>
    </source>
</evidence>
<keyword evidence="2 4" id="KW-0472">Membrane</keyword>
<dbReference type="InterPro" id="IPR007110">
    <property type="entry name" value="Ig-like_dom"/>
</dbReference>
<dbReference type="PANTHER" id="PTHR46484:SF7">
    <property type="entry name" value="MYELIN-ASSOCIATED GLYCOPROTEIN-LIKE-RELATED"/>
    <property type="match status" value="1"/>
</dbReference>
<evidence type="ECO:0000256" key="1">
    <source>
        <dbReference type="ARBA" id="ARBA00004167"/>
    </source>
</evidence>
<protein>
    <submittedName>
        <fullName evidence="6">Myelin-associated glycoprotein-like isoform X1</fullName>
    </submittedName>
</protein>
<reference evidence="6" key="1">
    <citation type="submission" date="2022-02" db="EMBL/GenBank/DDBJ databases">
        <title>Atlantic sturgeon de novo genome assembly.</title>
        <authorList>
            <person name="Stock M."/>
            <person name="Klopp C."/>
            <person name="Guiguen Y."/>
            <person name="Cabau C."/>
            <person name="Parinello H."/>
            <person name="Santidrian Yebra-Pimentel E."/>
            <person name="Kuhl H."/>
            <person name="Dirks R.P."/>
            <person name="Guessner J."/>
            <person name="Wuertz S."/>
            <person name="Du K."/>
            <person name="Schartl M."/>
        </authorList>
    </citation>
    <scope>NUCLEOTIDE SEQUENCE</scope>
    <source>
        <strain evidence="6">STURGEONOMICS-FGT-2020</strain>
        <tissue evidence="6">Whole blood</tissue>
    </source>
</reference>
<dbReference type="Pfam" id="PF08205">
    <property type="entry name" value="C2-set_2"/>
    <property type="match status" value="1"/>
</dbReference>
<keyword evidence="4" id="KW-0812">Transmembrane</keyword>
<dbReference type="SUPFAM" id="SSF48726">
    <property type="entry name" value="Immunoglobulin"/>
    <property type="match status" value="3"/>
</dbReference>
<dbReference type="InterPro" id="IPR013783">
    <property type="entry name" value="Ig-like_fold"/>
</dbReference>
<dbReference type="InterPro" id="IPR003599">
    <property type="entry name" value="Ig_sub"/>
</dbReference>
<dbReference type="EMBL" id="JAGXEW010000050">
    <property type="protein sequence ID" value="KAK1151764.1"/>
    <property type="molecule type" value="Genomic_DNA"/>
</dbReference>
<dbReference type="AlphaFoldDB" id="A0AAD8CIE5"/>
<dbReference type="GO" id="GO:0016020">
    <property type="term" value="C:membrane"/>
    <property type="evidence" value="ECO:0007669"/>
    <property type="project" value="UniProtKB-SubCell"/>
</dbReference>